<evidence type="ECO:0000256" key="1">
    <source>
        <dbReference type="SAM" id="SignalP"/>
    </source>
</evidence>
<feature type="signal peptide" evidence="1">
    <location>
        <begin position="1"/>
        <end position="23"/>
    </location>
</feature>
<dbReference type="SUPFAM" id="SSF54106">
    <property type="entry name" value="LysM domain"/>
    <property type="match status" value="1"/>
</dbReference>
<protein>
    <recommendedName>
        <fullName evidence="2">LysM domain-containing protein</fullName>
    </recommendedName>
</protein>
<evidence type="ECO:0000313" key="3">
    <source>
        <dbReference type="EMBL" id="KAK0449283.1"/>
    </source>
</evidence>
<dbReference type="SMART" id="SM00257">
    <property type="entry name" value="LysM"/>
    <property type="match status" value="1"/>
</dbReference>
<dbReference type="EMBL" id="JAUEPT010000008">
    <property type="protein sequence ID" value="KAK0449283.1"/>
    <property type="molecule type" value="Genomic_DNA"/>
</dbReference>
<dbReference type="CDD" id="cd00118">
    <property type="entry name" value="LysM"/>
    <property type="match status" value="1"/>
</dbReference>
<dbReference type="Pfam" id="PF01476">
    <property type="entry name" value="LysM"/>
    <property type="match status" value="1"/>
</dbReference>
<organism evidence="3 4">
    <name type="scientific">Armillaria borealis</name>
    <dbReference type="NCBI Taxonomy" id="47425"/>
    <lineage>
        <taxon>Eukaryota</taxon>
        <taxon>Fungi</taxon>
        <taxon>Dikarya</taxon>
        <taxon>Basidiomycota</taxon>
        <taxon>Agaricomycotina</taxon>
        <taxon>Agaricomycetes</taxon>
        <taxon>Agaricomycetidae</taxon>
        <taxon>Agaricales</taxon>
        <taxon>Marasmiineae</taxon>
        <taxon>Physalacriaceae</taxon>
        <taxon>Armillaria</taxon>
    </lineage>
</organism>
<keyword evidence="4" id="KW-1185">Reference proteome</keyword>
<dbReference type="PROSITE" id="PS51782">
    <property type="entry name" value="LYSM"/>
    <property type="match status" value="1"/>
</dbReference>
<accession>A0AA39MWY9</accession>
<name>A0AA39MWY9_9AGAR</name>
<feature type="chain" id="PRO_5041451234" description="LysM domain-containing protein" evidence="1">
    <location>
        <begin position="24"/>
        <end position="104"/>
    </location>
</feature>
<reference evidence="3" key="1">
    <citation type="submission" date="2023-06" db="EMBL/GenBank/DDBJ databases">
        <authorList>
            <consortium name="Lawrence Berkeley National Laboratory"/>
            <person name="Ahrendt S."/>
            <person name="Sahu N."/>
            <person name="Indic B."/>
            <person name="Wong-Bajracharya J."/>
            <person name="Merenyi Z."/>
            <person name="Ke H.-M."/>
            <person name="Monk M."/>
            <person name="Kocsube S."/>
            <person name="Drula E."/>
            <person name="Lipzen A."/>
            <person name="Balint B."/>
            <person name="Henrissat B."/>
            <person name="Andreopoulos B."/>
            <person name="Martin F.M."/>
            <person name="Harder C.B."/>
            <person name="Rigling D."/>
            <person name="Ford K.L."/>
            <person name="Foster G.D."/>
            <person name="Pangilinan J."/>
            <person name="Papanicolaou A."/>
            <person name="Barry K."/>
            <person name="LaButti K."/>
            <person name="Viragh M."/>
            <person name="Koriabine M."/>
            <person name="Yan M."/>
            <person name="Riley R."/>
            <person name="Champramary S."/>
            <person name="Plett K.L."/>
            <person name="Tsai I.J."/>
            <person name="Slot J."/>
            <person name="Sipos G."/>
            <person name="Plett J."/>
            <person name="Nagy L.G."/>
            <person name="Grigoriev I.V."/>
        </authorList>
    </citation>
    <scope>NUCLEOTIDE SEQUENCE</scope>
    <source>
        <strain evidence="3">FPL87.14</strain>
    </source>
</reference>
<dbReference type="Proteomes" id="UP001175226">
    <property type="component" value="Unassembled WGS sequence"/>
</dbReference>
<comment type="caution">
    <text evidence="3">The sequence shown here is derived from an EMBL/GenBank/DDBJ whole genome shotgun (WGS) entry which is preliminary data.</text>
</comment>
<dbReference type="InterPro" id="IPR018392">
    <property type="entry name" value="LysM"/>
</dbReference>
<dbReference type="InterPro" id="IPR036779">
    <property type="entry name" value="LysM_dom_sf"/>
</dbReference>
<sequence length="104" mass="11080">MFSRAFIVLAFIVTAAMSASVKAECDNGTPGYTHIVVAKDTCWDIASEGGIFVSRLEDANPGIDCDNLQIGDRLCVPRNSTTSSHTAIHQCLVASEGRMDGCRA</sequence>
<gene>
    <name evidence="3" type="ORF">EV421DRAFT_1781014</name>
</gene>
<proteinExistence type="predicted"/>
<feature type="domain" description="LysM" evidence="2">
    <location>
        <begin position="32"/>
        <end position="76"/>
    </location>
</feature>
<dbReference type="AlphaFoldDB" id="A0AA39MWY9"/>
<evidence type="ECO:0000313" key="4">
    <source>
        <dbReference type="Proteomes" id="UP001175226"/>
    </source>
</evidence>
<evidence type="ECO:0000259" key="2">
    <source>
        <dbReference type="PROSITE" id="PS51782"/>
    </source>
</evidence>
<keyword evidence="1" id="KW-0732">Signal</keyword>
<dbReference type="Gene3D" id="3.10.350.10">
    <property type="entry name" value="LysM domain"/>
    <property type="match status" value="1"/>
</dbReference>